<sequence length="690" mass="75275">MSEAVAAATAVLPLPRLDMLPEELVSNISHRLDYDDLIALRLVNRAIEAKSFHEFATEYFTAKAFMISSDSLKVLAAISEDKRLRGYLHSIYFINAYFSHKSLTCPNGCVCAWKPTTRQTEAYRYYITDQTQLKDSGDDVRIVAAAVQNLPALQSLYLSDDVYVGEDPENARLHGLRKVIRRTGKPPSTSSAGRKIGEHAEWMSHVWKVMLKAVARSGRTTLTNFGTLIDKSDGLSIAKSLKISPKMFPGLMDAMQNVREMRLTICGKQLYKSEILGKTSLEASADVVSKFAGLFGQGELEDVQLAYDGVLAIRKLHTAFMTGIDSSKLKSLLVDGLWINASTLALGLSDLVAATSVQISWTNLTKGTWVSVLKVIAKLPQLDHLHLMWLQEDGRKCYFLEQKEPEHEDDWMDHGDEEDEEEEEDDEEDYNDLPLFDPTTGSPILTYSHYRRAKAWAAEKTTGDPEFQAPGHEGHLERGYYICLKSEDDIKKFLPIFVKEYNIGDDLADESLFPPFIGGGVIGAGAGAVAGGLPPPLPPGIPVAVANQLMTLLGPTPAVPHALPHQPPPNRGGAQSGPQGTPGYGPALPPGMVSPANGNSGSSSTGMAGQMPLPSLPQNHNHNQNNHSLNTTAGAAQPTSAGAHHPNYPSSLLPPDPPPHSQEWEGLLGPDDFDNEYDEDFVDETQMSGT</sequence>
<evidence type="ECO:0000313" key="4">
    <source>
        <dbReference type="Proteomes" id="UP001310890"/>
    </source>
</evidence>
<reference evidence="3" key="1">
    <citation type="submission" date="2023-08" db="EMBL/GenBank/DDBJ databases">
        <title>Black Yeasts Isolated from many extreme environments.</title>
        <authorList>
            <person name="Coleine C."/>
            <person name="Stajich J.E."/>
            <person name="Selbmann L."/>
        </authorList>
    </citation>
    <scope>NUCLEOTIDE SEQUENCE</scope>
    <source>
        <strain evidence="3">CCFEE 5401</strain>
    </source>
</reference>
<protein>
    <recommendedName>
        <fullName evidence="2">F-box domain-containing protein</fullName>
    </recommendedName>
</protein>
<feature type="domain" description="F-box" evidence="2">
    <location>
        <begin position="14"/>
        <end position="45"/>
    </location>
</feature>
<dbReference type="EMBL" id="JAVRRL010000022">
    <property type="protein sequence ID" value="KAK5113658.1"/>
    <property type="molecule type" value="Genomic_DNA"/>
</dbReference>
<accession>A0AAN7YH23</accession>
<comment type="caution">
    <text evidence="3">The sequence shown here is derived from an EMBL/GenBank/DDBJ whole genome shotgun (WGS) entry which is preliminary data.</text>
</comment>
<feature type="compositionally biased region" description="Acidic residues" evidence="1">
    <location>
        <begin position="407"/>
        <end position="431"/>
    </location>
</feature>
<name>A0AAN7YH23_9PEZI</name>
<dbReference type="AlphaFoldDB" id="A0AAN7YH23"/>
<evidence type="ECO:0000313" key="3">
    <source>
        <dbReference type="EMBL" id="KAK5113658.1"/>
    </source>
</evidence>
<dbReference type="InterPro" id="IPR001810">
    <property type="entry name" value="F-box_dom"/>
</dbReference>
<feature type="region of interest" description="Disordered" evidence="1">
    <location>
        <begin position="556"/>
        <end position="690"/>
    </location>
</feature>
<dbReference type="SUPFAM" id="SSF81383">
    <property type="entry name" value="F-box domain"/>
    <property type="match status" value="1"/>
</dbReference>
<feature type="compositionally biased region" description="Low complexity" evidence="1">
    <location>
        <begin position="616"/>
        <end position="630"/>
    </location>
</feature>
<feature type="compositionally biased region" description="Polar residues" evidence="1">
    <location>
        <begin position="596"/>
        <end position="607"/>
    </location>
</feature>
<dbReference type="Proteomes" id="UP001310890">
    <property type="component" value="Unassembled WGS sequence"/>
</dbReference>
<gene>
    <name evidence="3" type="ORF">LTR62_003285</name>
</gene>
<feature type="compositionally biased region" description="Acidic residues" evidence="1">
    <location>
        <begin position="671"/>
        <end position="683"/>
    </location>
</feature>
<dbReference type="CDD" id="cd09917">
    <property type="entry name" value="F-box_SF"/>
    <property type="match status" value="1"/>
</dbReference>
<proteinExistence type="predicted"/>
<feature type="region of interest" description="Disordered" evidence="1">
    <location>
        <begin position="406"/>
        <end position="434"/>
    </location>
</feature>
<feature type="compositionally biased region" description="Polar residues" evidence="1">
    <location>
        <begin position="631"/>
        <end position="640"/>
    </location>
</feature>
<evidence type="ECO:0000256" key="1">
    <source>
        <dbReference type="SAM" id="MobiDB-lite"/>
    </source>
</evidence>
<dbReference type="InterPro" id="IPR036047">
    <property type="entry name" value="F-box-like_dom_sf"/>
</dbReference>
<dbReference type="PROSITE" id="PS50181">
    <property type="entry name" value="FBOX"/>
    <property type="match status" value="1"/>
</dbReference>
<evidence type="ECO:0000259" key="2">
    <source>
        <dbReference type="PROSITE" id="PS50181"/>
    </source>
</evidence>
<organism evidence="3 4">
    <name type="scientific">Meristemomyces frigidus</name>
    <dbReference type="NCBI Taxonomy" id="1508187"/>
    <lineage>
        <taxon>Eukaryota</taxon>
        <taxon>Fungi</taxon>
        <taxon>Dikarya</taxon>
        <taxon>Ascomycota</taxon>
        <taxon>Pezizomycotina</taxon>
        <taxon>Dothideomycetes</taxon>
        <taxon>Dothideomycetidae</taxon>
        <taxon>Mycosphaerellales</taxon>
        <taxon>Teratosphaeriaceae</taxon>
        <taxon>Meristemomyces</taxon>
    </lineage>
</organism>